<name>A0A397T2W0_9GLOM</name>
<keyword evidence="5" id="KW-1185">Reference proteome</keyword>
<dbReference type="Proteomes" id="UP000265703">
    <property type="component" value="Unassembled WGS sequence"/>
</dbReference>
<gene>
    <name evidence="4" type="ORF">C1645_765006</name>
</gene>
<keyword evidence="2" id="KW-0812">Transmembrane</keyword>
<feature type="transmembrane region" description="Helical" evidence="2">
    <location>
        <begin position="99"/>
        <end position="117"/>
    </location>
</feature>
<dbReference type="OrthoDB" id="2379791at2759"/>
<organism evidence="4 5">
    <name type="scientific">Glomus cerebriforme</name>
    <dbReference type="NCBI Taxonomy" id="658196"/>
    <lineage>
        <taxon>Eukaryota</taxon>
        <taxon>Fungi</taxon>
        <taxon>Fungi incertae sedis</taxon>
        <taxon>Mucoromycota</taxon>
        <taxon>Glomeromycotina</taxon>
        <taxon>Glomeromycetes</taxon>
        <taxon>Glomerales</taxon>
        <taxon>Glomeraceae</taxon>
        <taxon>Glomus</taxon>
    </lineage>
</organism>
<dbReference type="InterPro" id="IPR025164">
    <property type="entry name" value="Toastrack_DUF4097"/>
</dbReference>
<feature type="domain" description="DUF4097" evidence="3">
    <location>
        <begin position="256"/>
        <end position="390"/>
    </location>
</feature>
<feature type="compositionally biased region" description="Polar residues" evidence="1">
    <location>
        <begin position="60"/>
        <end position="78"/>
    </location>
</feature>
<dbReference type="Pfam" id="PF13349">
    <property type="entry name" value="DUF4097"/>
    <property type="match status" value="1"/>
</dbReference>
<keyword evidence="2" id="KW-0472">Membrane</keyword>
<feature type="region of interest" description="Disordered" evidence="1">
    <location>
        <begin position="1"/>
        <end position="90"/>
    </location>
</feature>
<reference evidence="4 5" key="1">
    <citation type="submission" date="2018-06" db="EMBL/GenBank/DDBJ databases">
        <title>Comparative genomics reveals the genomic features of Rhizophagus irregularis, R. cerebriforme, R. diaphanum and Gigaspora rosea, and their symbiotic lifestyle signature.</title>
        <authorList>
            <person name="Morin E."/>
            <person name="San Clemente H."/>
            <person name="Chen E.C.H."/>
            <person name="De La Providencia I."/>
            <person name="Hainaut M."/>
            <person name="Kuo A."/>
            <person name="Kohler A."/>
            <person name="Murat C."/>
            <person name="Tang N."/>
            <person name="Roy S."/>
            <person name="Loubradou J."/>
            <person name="Henrissat B."/>
            <person name="Grigoriev I.V."/>
            <person name="Corradi N."/>
            <person name="Roux C."/>
            <person name="Martin F.M."/>
        </authorList>
    </citation>
    <scope>NUCLEOTIDE SEQUENCE [LARGE SCALE GENOMIC DNA]</scope>
    <source>
        <strain evidence="4 5">DAOM 227022</strain>
    </source>
</reference>
<dbReference type="AlphaFoldDB" id="A0A397T2W0"/>
<feature type="compositionally biased region" description="Basic and acidic residues" evidence="1">
    <location>
        <begin position="8"/>
        <end position="26"/>
    </location>
</feature>
<sequence>MSNNQENNKNDNDNQDSKNDISKILEEGSATIAPPPAYDEISKPPPTYPPPPSFPPPASENYNQSPYIVPANSTNSNNVKRERQGCCSGPGPRRNKTCCCCWIIFLIIFIFGTISVVNNSACNKITLGGNPSGYSFDSSVNSIFQINVDEARIRDGEVRIFQQSPQTQAANTVNINVYSGSSGTTPKIDTSSQNDIFELKISQPGFRLFNIPPRCMKLLIDVFLPQTLDPNTPTFPITIKVKNLDLTMEQNTFPYQQNITLITDNGDMQLNNVIAQSMSIKTDNGDITGSITSISNEFDVSTDNGGLELTLGNIQNPFVSKATINTNNGDVILKFDGSSFSGNYNIQSNDGRIRIDNNTPTNRIGNQIIGTAGNGTGNLKINTDNGDIYVVF</sequence>
<evidence type="ECO:0000256" key="2">
    <source>
        <dbReference type="SAM" id="Phobius"/>
    </source>
</evidence>
<keyword evidence="2" id="KW-1133">Transmembrane helix</keyword>
<evidence type="ECO:0000313" key="5">
    <source>
        <dbReference type="Proteomes" id="UP000265703"/>
    </source>
</evidence>
<protein>
    <recommendedName>
        <fullName evidence="3">DUF4097 domain-containing protein</fullName>
    </recommendedName>
</protein>
<dbReference type="EMBL" id="QKYT01000125">
    <property type="protein sequence ID" value="RIA92503.1"/>
    <property type="molecule type" value="Genomic_DNA"/>
</dbReference>
<evidence type="ECO:0000313" key="4">
    <source>
        <dbReference type="EMBL" id="RIA92503.1"/>
    </source>
</evidence>
<comment type="caution">
    <text evidence="4">The sequence shown here is derived from an EMBL/GenBank/DDBJ whole genome shotgun (WGS) entry which is preliminary data.</text>
</comment>
<accession>A0A397T2W0</accession>
<feature type="compositionally biased region" description="Pro residues" evidence="1">
    <location>
        <begin position="33"/>
        <end position="58"/>
    </location>
</feature>
<evidence type="ECO:0000259" key="3">
    <source>
        <dbReference type="Pfam" id="PF13349"/>
    </source>
</evidence>
<proteinExistence type="predicted"/>
<evidence type="ECO:0000256" key="1">
    <source>
        <dbReference type="SAM" id="MobiDB-lite"/>
    </source>
</evidence>